<proteinExistence type="inferred from homology"/>
<dbReference type="GO" id="GO:0005525">
    <property type="term" value="F:GTP binding"/>
    <property type="evidence" value="ECO:0007669"/>
    <property type="project" value="UniProtKB-KW"/>
</dbReference>
<dbReference type="Pfam" id="PF07700">
    <property type="entry name" value="HNOB"/>
    <property type="match status" value="1"/>
</dbReference>
<keyword evidence="9" id="KW-1185">Reference proteome</keyword>
<dbReference type="InterPro" id="IPR038158">
    <property type="entry name" value="H-NOX_domain_sf"/>
</dbReference>
<evidence type="ECO:0000256" key="4">
    <source>
        <dbReference type="ARBA" id="ARBA00023134"/>
    </source>
</evidence>
<dbReference type="InterPro" id="IPR029787">
    <property type="entry name" value="Nucleotide_cyclase"/>
</dbReference>
<comment type="cofactor">
    <cofactor evidence="6">
        <name>a divalent metal cation</name>
        <dbReference type="ChEBI" id="CHEBI:60240"/>
    </cofactor>
    <text evidence="6">Binds 2 divalent metal cations per subunit. Site 1 may preferentially bind zinc ions, while site 2 has a preference for magnesium and/or manganese ions.</text>
</comment>
<dbReference type="EMBL" id="CAKOGP040002202">
    <property type="protein sequence ID" value="CAJ1965011.1"/>
    <property type="molecule type" value="Genomic_DNA"/>
</dbReference>
<comment type="caution">
    <text evidence="8">The sequence shown here is derived from an EMBL/GenBank/DDBJ whole genome shotgun (WGS) entry which is preliminary data.</text>
</comment>
<dbReference type="InterPro" id="IPR003607">
    <property type="entry name" value="HD/PDEase_dom"/>
</dbReference>
<dbReference type="CDD" id="cd00077">
    <property type="entry name" value="HDc"/>
    <property type="match status" value="1"/>
</dbReference>
<dbReference type="Pfam" id="PF00233">
    <property type="entry name" value="PDEase_I"/>
    <property type="match status" value="2"/>
</dbReference>
<sequence length="1572" mass="176854">MYGLIFEVLEDFVVDMHGTEAWHKIKEIAGCKTDDQAFLRRANYDDEELFALVDAAASLLKVSSSDVLKAYGRYFLIKKLSGGGYSELLKCQGSTLRQWLSNLNAMHEYIKRSFPGEGFIAPIFWCEDCEDFNGSILLHYYSMRGNRLVQMVVGIVEELAIQHFDLEVKMNQTSLQGEGGAAFTTWRVSAVDESKQWKLSPRNDVEHQVDFHDVPIPEKCPFSGRKLKRGTSDASTIITSTTAQCPFHSGISKGTSQSGTAETSSVISFSRSSEAGDVANSFRFELQHLTELFPFHILVDESFSIINVGEKLSRLLNKSEQQIEGLHIGDIVEITRPVMVSSWDWKSLNKLSDQNFFLTPTIKVSPFRNQLESLSLLQKKVSMADSTIRFKASMHRLSSEQVLFSLAPDARNVSDLHDMGLTLSDLPLSSCQRDAVLLGEHVAQEADKAHELDKLSRRMTAEKDLSNTLLNNLLPQKVAEDLRRGKTVEPVFHENVTLFFSDVVGFTNICDQVEPWDVIDMMNQLYSVMDFLASHFDLYKVETVGDSYLCASGLPDSDELHAEKIANFALAVLECVKHIKSPIDGSPIQLRIGIHTGSCTSGVVGTLTPHYCLFGDMVNTASRHESTGIAGKIQCSSVLYGRLEHFSKSDDRQYNFKARGLVDMKGKGEQYTYWLESATDENAAINAESLNNISSQVVEMLGTKSWKKRHYFRGLSGDGSSHGQNTTESSHCSLSDENASTCPIEAFGNDDSPEDGDTIAPIVIDFSPEKRINSWGELSSDVTSSQSETESIIFDMLAQSMKDCILKSGNRLQVMEEQLRGFVASTTNIYIANPEGVELHNIAKLLLRCNYLWGARKRNERSPYALGANPWDHFTLLFSAFIHRVKHTGSANATLRSESHPIAQMYEGLLSCQERLSVDFAFTLLEDEFGELYDEISFGCPNFRSLVRKAVLSTDLEHESTVHSMLGKCQQLNSMVCVDERQTRQRNAANVGLILAMATVGQYTQSLDQFLKYSSEEYEKSLKASDSNISESWYYEQSMFMKDVLLPLIDEVSAVLPLSGYLEEGATENIAFWDKRGQEWMVANSLKKAKVHVAMEGSIEWKFHLEKLVSANVGILESLLAQVMTTRHGNEPTYLDDGVESTSLKPYEEIQMFIKIKRSKLENEHETTGIHEIDADARSELKDFVRVIAARYENNRFHNFLHASHVANLSNLLVKGIHSTGGSCGASNIAHDPLARFAIVLSALVHDVGHTGVPNSLLAEEQPVLADIYNRKSIAEQNSIDTAWGILMSPKFKTLQHCLFESKQEKHRFRHLLVNCVMATDIFDQDLRALRQSRWEKAFSVEDEEGHYKATSVIEHITQASDVAHTMQEWEIYRQWNESLFKEMYHAYTEGRAAKDPSDGWYEGELWFFDNWVIPLAQNLKECGVLDLVSEQLVKQAQSNRHRWQLEGKQISQEMCSGIKSSTRMLERSPSSCCLHSLSASSEHSSSSASHLASRMVTEAESLSRVMARYERKYETVLESMIALAYKGQPFPMDLDQQDLSDVHNHFKEQDWYKSHANDSDKEALTYSARVA</sequence>
<dbReference type="FunFam" id="3.30.70.1230:FF:000030">
    <property type="entry name" value="Si:ch211-215j19.12"/>
    <property type="match status" value="1"/>
</dbReference>
<evidence type="ECO:0000256" key="2">
    <source>
        <dbReference type="ARBA" id="ARBA00022490"/>
    </source>
</evidence>
<evidence type="ECO:0000256" key="6">
    <source>
        <dbReference type="RuleBase" id="RU363067"/>
    </source>
</evidence>
<protein>
    <recommendedName>
        <fullName evidence="6">Phosphodiesterase</fullName>
        <ecNumber evidence="6">3.1.4.-</ecNumber>
    </recommendedName>
</protein>
<dbReference type="SUPFAM" id="SSF109604">
    <property type="entry name" value="HD-domain/PDEase-like"/>
    <property type="match status" value="2"/>
</dbReference>
<dbReference type="InterPro" id="IPR024096">
    <property type="entry name" value="NO_sig/Golgi_transp_ligand-bd"/>
</dbReference>
<dbReference type="Gene3D" id="3.30.70.1230">
    <property type="entry name" value="Nucleotide cyclase"/>
    <property type="match status" value="1"/>
</dbReference>
<dbReference type="GO" id="GO:0004383">
    <property type="term" value="F:guanylate cyclase activity"/>
    <property type="evidence" value="ECO:0007669"/>
    <property type="project" value="InterPro"/>
</dbReference>
<keyword evidence="6" id="KW-0479">Metal-binding</keyword>
<evidence type="ECO:0000313" key="9">
    <source>
        <dbReference type="Proteomes" id="UP001295423"/>
    </source>
</evidence>
<dbReference type="InterPro" id="IPR036971">
    <property type="entry name" value="PDEase_catalytic_dom_sf"/>
</dbReference>
<comment type="subcellular location">
    <subcellularLocation>
        <location evidence="1">Cytoplasm</location>
    </subcellularLocation>
</comment>
<accession>A0AAD2PX92</accession>
<dbReference type="GO" id="GO:0070482">
    <property type="term" value="P:response to oxygen levels"/>
    <property type="evidence" value="ECO:0007669"/>
    <property type="project" value="TreeGrafter"/>
</dbReference>
<dbReference type="Pfam" id="PF07701">
    <property type="entry name" value="HNOBA"/>
    <property type="match status" value="1"/>
</dbReference>
<keyword evidence="4" id="KW-0342">GTP-binding</keyword>
<dbReference type="InterPro" id="IPR042463">
    <property type="entry name" value="HNOB_dom_associated_sf"/>
</dbReference>
<reference evidence="8" key="1">
    <citation type="submission" date="2023-08" db="EMBL/GenBank/DDBJ databases">
        <authorList>
            <person name="Audoor S."/>
            <person name="Bilcke G."/>
        </authorList>
    </citation>
    <scope>NUCLEOTIDE SEQUENCE</scope>
</reference>
<dbReference type="InterPro" id="IPR023174">
    <property type="entry name" value="PDEase_CS"/>
</dbReference>
<dbReference type="SUPFAM" id="SSF111126">
    <property type="entry name" value="Ligand-binding domain in the NO signalling and Golgi transport"/>
    <property type="match status" value="1"/>
</dbReference>
<dbReference type="Pfam" id="PF00211">
    <property type="entry name" value="Guanylate_cyc"/>
    <property type="match status" value="1"/>
</dbReference>
<keyword evidence="6" id="KW-0378">Hydrolase</keyword>
<evidence type="ECO:0000259" key="7">
    <source>
        <dbReference type="PROSITE" id="PS50125"/>
    </source>
</evidence>
<dbReference type="GO" id="GO:0019934">
    <property type="term" value="P:cGMP-mediated signaling"/>
    <property type="evidence" value="ECO:0007669"/>
    <property type="project" value="TreeGrafter"/>
</dbReference>
<dbReference type="Gene3D" id="6.10.250.780">
    <property type="match status" value="1"/>
</dbReference>
<dbReference type="GO" id="GO:0046872">
    <property type="term" value="F:metal ion binding"/>
    <property type="evidence" value="ECO:0007669"/>
    <property type="project" value="UniProtKB-KW"/>
</dbReference>
<evidence type="ECO:0000256" key="3">
    <source>
        <dbReference type="ARBA" id="ARBA00022741"/>
    </source>
</evidence>
<dbReference type="Gene3D" id="1.10.1300.10">
    <property type="entry name" value="3'5'-cyclic nucleotide phosphodiesterase, catalytic domain"/>
    <property type="match status" value="2"/>
</dbReference>
<evidence type="ECO:0000313" key="8">
    <source>
        <dbReference type="EMBL" id="CAJ1965011.1"/>
    </source>
</evidence>
<dbReference type="InterPro" id="IPR011645">
    <property type="entry name" value="HNOB_dom_associated"/>
</dbReference>
<keyword evidence="5" id="KW-0141">cGMP biosynthesis</keyword>
<feature type="domain" description="Guanylate cyclase" evidence="7">
    <location>
        <begin position="497"/>
        <end position="625"/>
    </location>
</feature>
<dbReference type="Gene3D" id="3.30.450.260">
    <property type="entry name" value="Haem NO binding associated domain"/>
    <property type="match status" value="1"/>
</dbReference>
<dbReference type="InterPro" id="IPR001054">
    <property type="entry name" value="A/G_cyclase"/>
</dbReference>
<dbReference type="PROSITE" id="PS00126">
    <property type="entry name" value="PDEASE_I_1"/>
    <property type="match status" value="1"/>
</dbReference>
<dbReference type="SMART" id="SM00044">
    <property type="entry name" value="CYCc"/>
    <property type="match status" value="1"/>
</dbReference>
<gene>
    <name evidence="8" type="ORF">CYCCA115_LOCUS20905</name>
</gene>
<dbReference type="GO" id="GO:0004114">
    <property type="term" value="F:3',5'-cyclic-nucleotide phosphodiesterase activity"/>
    <property type="evidence" value="ECO:0007669"/>
    <property type="project" value="InterPro"/>
</dbReference>
<dbReference type="PROSITE" id="PS50125">
    <property type="entry name" value="GUANYLATE_CYCLASE_2"/>
    <property type="match status" value="1"/>
</dbReference>
<dbReference type="EC" id="3.1.4.-" evidence="6"/>
<dbReference type="Proteomes" id="UP001295423">
    <property type="component" value="Unassembled WGS sequence"/>
</dbReference>
<dbReference type="GO" id="GO:0020037">
    <property type="term" value="F:heme binding"/>
    <property type="evidence" value="ECO:0007669"/>
    <property type="project" value="InterPro"/>
</dbReference>
<keyword evidence="2" id="KW-0963">Cytoplasm</keyword>
<dbReference type="InterPro" id="IPR002073">
    <property type="entry name" value="PDEase_catalytic_dom"/>
</dbReference>
<name>A0AAD2PX92_9STRA</name>
<dbReference type="Gene3D" id="3.90.1520.10">
    <property type="entry name" value="H-NOX domain"/>
    <property type="match status" value="1"/>
</dbReference>
<dbReference type="PANTHER" id="PTHR45655:SF13">
    <property type="entry name" value="SOLUBLE GUANYLATE CYCLASE GCY-32-RELATED"/>
    <property type="match status" value="1"/>
</dbReference>
<dbReference type="GO" id="GO:0008074">
    <property type="term" value="C:guanylate cyclase complex, soluble"/>
    <property type="evidence" value="ECO:0007669"/>
    <property type="project" value="TreeGrafter"/>
</dbReference>
<dbReference type="CDD" id="cd07302">
    <property type="entry name" value="CHD"/>
    <property type="match status" value="1"/>
</dbReference>
<organism evidence="8 9">
    <name type="scientific">Cylindrotheca closterium</name>
    <dbReference type="NCBI Taxonomy" id="2856"/>
    <lineage>
        <taxon>Eukaryota</taxon>
        <taxon>Sar</taxon>
        <taxon>Stramenopiles</taxon>
        <taxon>Ochrophyta</taxon>
        <taxon>Bacillariophyta</taxon>
        <taxon>Bacillariophyceae</taxon>
        <taxon>Bacillariophycidae</taxon>
        <taxon>Bacillariales</taxon>
        <taxon>Bacillariaceae</taxon>
        <taxon>Cylindrotheca</taxon>
    </lineage>
</organism>
<evidence type="ECO:0000256" key="1">
    <source>
        <dbReference type="ARBA" id="ARBA00004496"/>
    </source>
</evidence>
<comment type="similarity">
    <text evidence="6">Belongs to the cyclic nucleotide phosphodiesterase family.</text>
</comment>
<dbReference type="PANTHER" id="PTHR45655">
    <property type="entry name" value="GUANYLATE CYCLASE SOLUBLE SUBUNIT BETA-2"/>
    <property type="match status" value="1"/>
</dbReference>
<dbReference type="SUPFAM" id="SSF55073">
    <property type="entry name" value="Nucleotide cyclase"/>
    <property type="match status" value="1"/>
</dbReference>
<dbReference type="SMART" id="SM00471">
    <property type="entry name" value="HDc"/>
    <property type="match status" value="1"/>
</dbReference>
<evidence type="ECO:0000256" key="5">
    <source>
        <dbReference type="ARBA" id="ARBA00023293"/>
    </source>
</evidence>
<dbReference type="InterPro" id="IPR011644">
    <property type="entry name" value="Heme_NO-bd"/>
</dbReference>
<keyword evidence="3" id="KW-0547">Nucleotide-binding</keyword>